<evidence type="ECO:0000256" key="6">
    <source>
        <dbReference type="ARBA" id="ARBA00048196"/>
    </source>
</evidence>
<evidence type="ECO:0000259" key="8">
    <source>
        <dbReference type="Pfam" id="PF02558"/>
    </source>
</evidence>
<dbReference type="Pfam" id="PF02558">
    <property type="entry name" value="ApbA"/>
    <property type="match status" value="1"/>
</dbReference>
<evidence type="ECO:0000256" key="3">
    <source>
        <dbReference type="ARBA" id="ARBA00022857"/>
    </source>
</evidence>
<dbReference type="InterPro" id="IPR013328">
    <property type="entry name" value="6PGD_dom2"/>
</dbReference>
<proteinExistence type="inferred from homology"/>
<dbReference type="Pfam" id="PF08546">
    <property type="entry name" value="ApbA_C"/>
    <property type="match status" value="1"/>
</dbReference>
<sequence length="314" mass="35308">MNNICIVGGGSIGSILAYYLYRAGVNDIIVYYGSLESVKAVESENGVFVRYNNVDHLIPVKPKYFKEQDVYCKFVINSVKAYSVEETIDLMKNITDNKSLILMIQNGFGSLELVEEKLSDRIVCCGVVFIGAERISRNRVVHNGGNTIISGCRKIKQCIELINLSELFKKGGCDFRVVDDIDLYRWIKLSLNAVVNPLTAITLSKNKIVLSEKGLILAKLILEEVVEASSRFGYKLELDRLLKLIVRNVENVAENYSSMVQDLLNVGKTEIDYINGYVAKIIGSKSINMFITELVHLIEESMREKLRADNHGLH</sequence>
<evidence type="ECO:0000259" key="9">
    <source>
        <dbReference type="Pfam" id="PF08546"/>
    </source>
</evidence>
<dbReference type="PANTHER" id="PTHR21708:SF26">
    <property type="entry name" value="2-DEHYDROPANTOATE 2-REDUCTASE"/>
    <property type="match status" value="1"/>
</dbReference>
<dbReference type="GO" id="GO:0005737">
    <property type="term" value="C:cytoplasm"/>
    <property type="evidence" value="ECO:0007669"/>
    <property type="project" value="TreeGrafter"/>
</dbReference>
<dbReference type="GO" id="GO:0008677">
    <property type="term" value="F:2-dehydropantoate 2-reductase activity"/>
    <property type="evidence" value="ECO:0007669"/>
    <property type="project" value="UniProtKB-EC"/>
</dbReference>
<comment type="similarity">
    <text evidence="2 7">Belongs to the ketopantoate reductase family.</text>
</comment>
<comment type="catalytic activity">
    <reaction evidence="6">
        <text>(R)-pantoate + NAD(+) = 2-dehydropantoate + NADH + H(+)</text>
        <dbReference type="Rhea" id="RHEA:61292"/>
        <dbReference type="ChEBI" id="CHEBI:11561"/>
        <dbReference type="ChEBI" id="CHEBI:15378"/>
        <dbReference type="ChEBI" id="CHEBI:15980"/>
        <dbReference type="ChEBI" id="CHEBI:57540"/>
        <dbReference type="ChEBI" id="CHEBI:57945"/>
    </reaction>
    <physiologicalReaction direction="right-to-left" evidence="6">
        <dbReference type="Rhea" id="RHEA:61294"/>
    </physiologicalReaction>
</comment>
<keyword evidence="3 7" id="KW-0521">NADP</keyword>
<accession>A0A7C4HCK5</accession>
<comment type="pathway">
    <text evidence="1 7">Cofactor biosynthesis; coenzyme A biosynthesis.</text>
</comment>
<protein>
    <recommendedName>
        <fullName evidence="7">2-dehydropantoate 2-reductase</fullName>
        <ecNumber evidence="7">1.1.1.169</ecNumber>
    </recommendedName>
    <alternativeName>
        <fullName evidence="7">Ketopantoate reductase</fullName>
    </alternativeName>
</protein>
<evidence type="ECO:0000256" key="4">
    <source>
        <dbReference type="ARBA" id="ARBA00023002"/>
    </source>
</evidence>
<dbReference type="GO" id="GO:0015937">
    <property type="term" value="P:coenzyme A biosynthetic process"/>
    <property type="evidence" value="ECO:0007669"/>
    <property type="project" value="UniProtKB-UniPathway"/>
</dbReference>
<reference evidence="10" key="1">
    <citation type="journal article" date="2020" name="mSystems">
        <title>Genome- and Community-Level Interaction Insights into Carbon Utilization and Element Cycling Functions of Hydrothermarchaeota in Hydrothermal Sediment.</title>
        <authorList>
            <person name="Zhou Z."/>
            <person name="Liu Y."/>
            <person name="Xu W."/>
            <person name="Pan J."/>
            <person name="Luo Z.H."/>
            <person name="Li M."/>
        </authorList>
    </citation>
    <scope>NUCLEOTIDE SEQUENCE [LARGE SCALE GENOMIC DNA]</scope>
    <source>
        <strain evidence="10">SpSt-642</strain>
    </source>
</reference>
<dbReference type="Gene3D" id="1.10.1040.10">
    <property type="entry name" value="N-(1-d-carboxylethyl)-l-norvaline Dehydrogenase, domain 2"/>
    <property type="match status" value="1"/>
</dbReference>
<evidence type="ECO:0000256" key="2">
    <source>
        <dbReference type="ARBA" id="ARBA00007870"/>
    </source>
</evidence>
<keyword evidence="4 7" id="KW-0560">Oxidoreductase</keyword>
<evidence type="ECO:0000256" key="5">
    <source>
        <dbReference type="ARBA" id="ARBA00047506"/>
    </source>
</evidence>
<comment type="catalytic activity">
    <reaction evidence="5">
        <text>(R)-pantoate + NADP(+) = 2-dehydropantoate + NADPH + H(+)</text>
        <dbReference type="Rhea" id="RHEA:16233"/>
        <dbReference type="ChEBI" id="CHEBI:11561"/>
        <dbReference type="ChEBI" id="CHEBI:15378"/>
        <dbReference type="ChEBI" id="CHEBI:15980"/>
        <dbReference type="ChEBI" id="CHEBI:57783"/>
        <dbReference type="ChEBI" id="CHEBI:58349"/>
        <dbReference type="EC" id="1.1.1.169"/>
    </reaction>
    <physiologicalReaction direction="right-to-left" evidence="5">
        <dbReference type="Rhea" id="RHEA:16235"/>
    </physiologicalReaction>
</comment>
<dbReference type="AlphaFoldDB" id="A0A7C4HCK5"/>
<dbReference type="InterPro" id="IPR013752">
    <property type="entry name" value="KPA_reductase"/>
</dbReference>
<comment type="caution">
    <text evidence="10">The sequence shown here is derived from an EMBL/GenBank/DDBJ whole genome shotgun (WGS) entry which is preliminary data.</text>
</comment>
<evidence type="ECO:0000256" key="7">
    <source>
        <dbReference type="RuleBase" id="RU362068"/>
    </source>
</evidence>
<dbReference type="SUPFAM" id="SSF51735">
    <property type="entry name" value="NAD(P)-binding Rossmann-fold domains"/>
    <property type="match status" value="1"/>
</dbReference>
<organism evidence="10">
    <name type="scientific">Staphylothermus marinus</name>
    <dbReference type="NCBI Taxonomy" id="2280"/>
    <lineage>
        <taxon>Archaea</taxon>
        <taxon>Thermoproteota</taxon>
        <taxon>Thermoprotei</taxon>
        <taxon>Desulfurococcales</taxon>
        <taxon>Desulfurococcaceae</taxon>
        <taxon>Staphylothermus</taxon>
    </lineage>
</organism>
<gene>
    <name evidence="10" type="ORF">ENU14_06685</name>
</gene>
<evidence type="ECO:0000313" key="10">
    <source>
        <dbReference type="EMBL" id="HGM59250.1"/>
    </source>
</evidence>
<name>A0A7C4HCK5_STAMA</name>
<dbReference type="EMBL" id="DTBJ01000057">
    <property type="protein sequence ID" value="HGM59250.1"/>
    <property type="molecule type" value="Genomic_DNA"/>
</dbReference>
<dbReference type="InterPro" id="IPR003710">
    <property type="entry name" value="ApbA"/>
</dbReference>
<dbReference type="InterPro" id="IPR013332">
    <property type="entry name" value="KPR_N"/>
</dbReference>
<dbReference type="GO" id="GO:0015940">
    <property type="term" value="P:pantothenate biosynthetic process"/>
    <property type="evidence" value="ECO:0007669"/>
    <property type="project" value="InterPro"/>
</dbReference>
<comment type="function">
    <text evidence="7">Catalyzes the NADPH-dependent reduction of ketopantoate into pantoic acid.</text>
</comment>
<dbReference type="InterPro" id="IPR051402">
    <property type="entry name" value="KPR-Related"/>
</dbReference>
<dbReference type="EC" id="1.1.1.169" evidence="7"/>
<evidence type="ECO:0000256" key="1">
    <source>
        <dbReference type="ARBA" id="ARBA00004724"/>
    </source>
</evidence>
<feature type="domain" description="Ketopantoate reductase C-terminal" evidence="9">
    <location>
        <begin position="180"/>
        <end position="281"/>
    </location>
</feature>
<dbReference type="InterPro" id="IPR008927">
    <property type="entry name" value="6-PGluconate_DH-like_C_sf"/>
</dbReference>
<dbReference type="PANTHER" id="PTHR21708">
    <property type="entry name" value="PROBABLE 2-DEHYDROPANTOATE 2-REDUCTASE"/>
    <property type="match status" value="1"/>
</dbReference>
<dbReference type="NCBIfam" id="TIGR00745">
    <property type="entry name" value="apbA_panE"/>
    <property type="match status" value="1"/>
</dbReference>
<dbReference type="Gene3D" id="3.40.50.720">
    <property type="entry name" value="NAD(P)-binding Rossmann-like Domain"/>
    <property type="match status" value="1"/>
</dbReference>
<dbReference type="SUPFAM" id="SSF48179">
    <property type="entry name" value="6-phosphogluconate dehydrogenase C-terminal domain-like"/>
    <property type="match status" value="1"/>
</dbReference>
<dbReference type="InterPro" id="IPR036291">
    <property type="entry name" value="NAD(P)-bd_dom_sf"/>
</dbReference>
<keyword evidence="7" id="KW-0173">Coenzyme A biosynthesis</keyword>
<feature type="domain" description="Ketopantoate reductase N-terminal" evidence="8">
    <location>
        <begin position="4"/>
        <end position="152"/>
    </location>
</feature>
<dbReference type="UniPathway" id="UPA00241"/>